<keyword evidence="9" id="KW-1185">Reference proteome</keyword>
<evidence type="ECO:0000256" key="3">
    <source>
        <dbReference type="PROSITE-ProRule" id="PRU00221"/>
    </source>
</evidence>
<feature type="transmembrane region" description="Helical" evidence="6">
    <location>
        <begin position="508"/>
        <end position="529"/>
    </location>
</feature>
<comment type="caution">
    <text evidence="8">The sequence shown here is derived from an EMBL/GenBank/DDBJ whole genome shotgun (WGS) entry which is preliminary data.</text>
</comment>
<dbReference type="PANTHER" id="PTHR22847">
    <property type="entry name" value="WD40 REPEAT PROTEIN"/>
    <property type="match status" value="1"/>
</dbReference>
<dbReference type="Gene3D" id="3.40.50.300">
    <property type="entry name" value="P-loop containing nucleotide triphosphate hydrolases"/>
    <property type="match status" value="1"/>
</dbReference>
<keyword evidence="6" id="KW-1133">Transmembrane helix</keyword>
<evidence type="ECO:0000259" key="7">
    <source>
        <dbReference type="Pfam" id="PF20703"/>
    </source>
</evidence>
<dbReference type="InterPro" id="IPR015943">
    <property type="entry name" value="WD40/YVTN_repeat-like_dom_sf"/>
</dbReference>
<dbReference type="RefSeq" id="WP_044218982.1">
    <property type="nucleotide sequence ID" value="NZ_JRYR02000001.1"/>
</dbReference>
<dbReference type="Pfam" id="PF00400">
    <property type="entry name" value="WD40"/>
    <property type="match status" value="3"/>
</dbReference>
<dbReference type="InterPro" id="IPR036322">
    <property type="entry name" value="WD40_repeat_dom_sf"/>
</dbReference>
<dbReference type="InterPro" id="IPR027417">
    <property type="entry name" value="P-loop_NTPase"/>
</dbReference>
<sequence>MNSFSSTNTDAQKLIIAGQFNPFPGLRPFRTDETFLFFGRDGQTEEVLWRLEKNRFVAALGASGSGKSSLIYCGLIPALQGGFMEKQGSHWNVSSSRPGTDPIKNLAKAVLESTKSYHQKSDEDKELLLNVAVTMLLSSSKGLITLVERLQEEEGENFLILIDQFEELFRFSRLESEDLSMGMASAFVKLLVEATKQVKVPIYVVMTMRSDYIGDCARFPELTYLINESHYLIPQMTRTQKQEAIYGPAAVGGAKVSSRLLQRLLNDLGDTQDQLPIMQHALMRTWEYWTGHSNISDELDIHHYEAIGGMAEALSQHADEAYRELSEEEKLVCEKIFKALTEKGEDGRGIRRPTKVKNLAKIAGTEISVVKNIVDCFRTNGRTLLTPDQTVELTDESVVDISHESLMRVWIRCRDWVDEEFEAVKIYKRLSEAASLYQQGKAGLWRPPDLYIAIQWRERFKPNLAWAVQYEASYERAITFLKNSQEEYEEEQRVKERLQKRIVKRTKIIALILAAATIGAIMLVIFAQMKASAADSAKEEAQEFGEKANENAKAAENALKRAEEEQRKAEAAAKEAQKQTLIAQSALDSAEFQKNLALEQTRLALLAQLEAENQRVNAENAKEEALASAQLAEERTREAEIQKLNANAAKASADTLRFLSIAQALAVKSLQLKASDQKALLASQANAFNDQYKGLNPHPDVFQGLYQAIKGFKGENFNLMKGHEDYVRTLFYDQSQNTLFSAGSDGAIRSWKDGELESTIVSDNNGVIRGLIISKSKARAAIYSENGTVRIFSYPEFKELKKVKVSKGQLWAGSFDQYGDRLFVSGQSQKIYTIDTESYALSELKSSTSKITSMHTSNLDGSLWVTKYSGEVSKYCLDGSCDETVVYGGKNIAGTALAFSEDGKTIALGFEDGKLILWDRIKGVEIDNLQGHDTKVTSLKFDEDKHRLVSTSLDGSARIWNVEHGRTNESPIILNDLGAWASEATFAQHGNLLYVGTSGHDLRRYELDIPTMSANVCELMPRKEMTDKEWVRYVGEGIENRNVCNGETLDQ</sequence>
<dbReference type="PROSITE" id="PS50294">
    <property type="entry name" value="WD_REPEATS_REGION"/>
    <property type="match status" value="2"/>
</dbReference>
<feature type="repeat" description="WD" evidence="3">
    <location>
        <begin position="720"/>
        <end position="752"/>
    </location>
</feature>
<feature type="coiled-coil region" evidence="4">
    <location>
        <begin position="471"/>
        <end position="501"/>
    </location>
</feature>
<feature type="coiled-coil region" evidence="4">
    <location>
        <begin position="604"/>
        <end position="642"/>
    </location>
</feature>
<evidence type="ECO:0000313" key="9">
    <source>
        <dbReference type="Proteomes" id="UP000179797"/>
    </source>
</evidence>
<dbReference type="SMART" id="SM00320">
    <property type="entry name" value="WD40"/>
    <property type="match status" value="5"/>
</dbReference>
<accession>A0A1S1YY64</accession>
<dbReference type="PROSITE" id="PS00678">
    <property type="entry name" value="WD_REPEATS_1"/>
    <property type="match status" value="1"/>
</dbReference>
<evidence type="ECO:0000256" key="2">
    <source>
        <dbReference type="ARBA" id="ARBA00022737"/>
    </source>
</evidence>
<feature type="compositionally biased region" description="Basic and acidic residues" evidence="5">
    <location>
        <begin position="558"/>
        <end position="572"/>
    </location>
</feature>
<evidence type="ECO:0000256" key="5">
    <source>
        <dbReference type="SAM" id="MobiDB-lite"/>
    </source>
</evidence>
<gene>
    <name evidence="8" type="ORF">NH26_06040</name>
</gene>
<dbReference type="InterPro" id="IPR019775">
    <property type="entry name" value="WD40_repeat_CS"/>
</dbReference>
<keyword evidence="2" id="KW-0677">Repeat</keyword>
<name>A0A1S1YY64_FLAPC</name>
<dbReference type="OrthoDB" id="414967at2"/>
<feature type="domain" description="Novel STAND NTPase 1" evidence="7">
    <location>
        <begin position="22"/>
        <end position="440"/>
    </location>
</feature>
<reference evidence="8 9" key="1">
    <citation type="journal article" date="2012" name="Int. J. Syst. Evol. Microbiol.">
        <title>Flammeovirga pacifica sp. nov., isolated from deep-sea sediment.</title>
        <authorList>
            <person name="Xu H."/>
            <person name="Fu Y."/>
            <person name="Yang N."/>
            <person name="Ding Z."/>
            <person name="Lai Q."/>
            <person name="Zeng R."/>
        </authorList>
    </citation>
    <scope>NUCLEOTIDE SEQUENCE [LARGE SCALE GENOMIC DNA]</scope>
    <source>
        <strain evidence="9">DSM 24597 / LMG 26175 / WPAGA1</strain>
    </source>
</reference>
<dbReference type="PROSITE" id="PS50082">
    <property type="entry name" value="WD_REPEATS_2"/>
    <property type="match status" value="2"/>
</dbReference>
<keyword evidence="6" id="KW-0812">Transmembrane</keyword>
<dbReference type="SUPFAM" id="SSF50978">
    <property type="entry name" value="WD40 repeat-like"/>
    <property type="match status" value="1"/>
</dbReference>
<evidence type="ECO:0000256" key="6">
    <source>
        <dbReference type="SAM" id="Phobius"/>
    </source>
</evidence>
<evidence type="ECO:0000313" key="8">
    <source>
        <dbReference type="EMBL" id="OHX65947.1"/>
    </source>
</evidence>
<dbReference type="InterPro" id="IPR049052">
    <property type="entry name" value="nSTAND1"/>
</dbReference>
<evidence type="ECO:0000256" key="4">
    <source>
        <dbReference type="SAM" id="Coils"/>
    </source>
</evidence>
<dbReference type="PANTHER" id="PTHR22847:SF637">
    <property type="entry name" value="WD REPEAT DOMAIN 5B"/>
    <property type="match status" value="1"/>
</dbReference>
<evidence type="ECO:0000256" key="1">
    <source>
        <dbReference type="ARBA" id="ARBA00022574"/>
    </source>
</evidence>
<dbReference type="Gene3D" id="2.130.10.10">
    <property type="entry name" value="YVTN repeat-like/Quinoprotein amine dehydrogenase"/>
    <property type="match status" value="2"/>
</dbReference>
<dbReference type="Proteomes" id="UP000179797">
    <property type="component" value="Unassembled WGS sequence"/>
</dbReference>
<dbReference type="EMBL" id="JRYR02000001">
    <property type="protein sequence ID" value="OHX65947.1"/>
    <property type="molecule type" value="Genomic_DNA"/>
</dbReference>
<organism evidence="8 9">
    <name type="scientific">Flammeovirga pacifica</name>
    <dbReference type="NCBI Taxonomy" id="915059"/>
    <lineage>
        <taxon>Bacteria</taxon>
        <taxon>Pseudomonadati</taxon>
        <taxon>Bacteroidota</taxon>
        <taxon>Cytophagia</taxon>
        <taxon>Cytophagales</taxon>
        <taxon>Flammeovirgaceae</taxon>
        <taxon>Flammeovirga</taxon>
    </lineage>
</organism>
<dbReference type="InterPro" id="IPR001680">
    <property type="entry name" value="WD40_rpt"/>
</dbReference>
<dbReference type="STRING" id="915059.NH26_06040"/>
<keyword evidence="6" id="KW-0472">Membrane</keyword>
<dbReference type="Pfam" id="PF20703">
    <property type="entry name" value="nSTAND1"/>
    <property type="match status" value="1"/>
</dbReference>
<proteinExistence type="predicted"/>
<dbReference type="SUPFAM" id="SSF52540">
    <property type="entry name" value="P-loop containing nucleoside triphosphate hydrolases"/>
    <property type="match status" value="1"/>
</dbReference>
<dbReference type="AlphaFoldDB" id="A0A1S1YY64"/>
<feature type="region of interest" description="Disordered" evidence="5">
    <location>
        <begin position="542"/>
        <end position="572"/>
    </location>
</feature>
<protein>
    <recommendedName>
        <fullName evidence="7">Novel STAND NTPase 1 domain-containing protein</fullName>
    </recommendedName>
</protein>
<keyword evidence="1 3" id="KW-0853">WD repeat</keyword>
<feature type="repeat" description="WD" evidence="3">
    <location>
        <begin position="929"/>
        <end position="970"/>
    </location>
</feature>
<keyword evidence="4" id="KW-0175">Coiled coil</keyword>